<protein>
    <submittedName>
        <fullName evidence="1">Uncharacterized protein</fullName>
    </submittedName>
</protein>
<proteinExistence type="predicted"/>
<gene>
    <name evidence="1" type="ORF">HF295_06860</name>
</gene>
<sequence length="77" mass="8731">MIRLSVHKEGILTTTDTNYIDEVFLEDGATIPLFSNDTYNGSERRGTITRSNDLDELLDILLNAYDFDLSLMDTILT</sequence>
<dbReference type="AlphaFoldDB" id="A0A7L6N2T0"/>
<keyword evidence="2" id="KW-1185">Reference proteome</keyword>
<dbReference type="KEGG" id="tbk:HF295_06860"/>
<accession>A0A7L6N2T0</accession>
<dbReference type="RefSeq" id="WP_312031421.1">
    <property type="nucleotide sequence ID" value="NZ_CP051151.1"/>
</dbReference>
<dbReference type="Proteomes" id="UP000512167">
    <property type="component" value="Chromosome"/>
</dbReference>
<dbReference type="EMBL" id="CP051151">
    <property type="protein sequence ID" value="QLY40576.1"/>
    <property type="molecule type" value="Genomic_DNA"/>
</dbReference>
<organism evidence="1 2">
    <name type="scientific">Hujiaoplasma nucleasis</name>
    <dbReference type="NCBI Taxonomy" id="2725268"/>
    <lineage>
        <taxon>Bacteria</taxon>
        <taxon>Bacillati</taxon>
        <taxon>Mycoplasmatota</taxon>
        <taxon>Mollicutes</taxon>
        <taxon>Candidatus Izemoplasmatales</taxon>
        <taxon>Hujiaoplasmataceae</taxon>
        <taxon>Hujiaoplasma</taxon>
    </lineage>
</organism>
<reference evidence="1 2" key="1">
    <citation type="submission" date="2020-04" db="EMBL/GenBank/DDBJ databases">
        <authorList>
            <person name="Zheng R.K."/>
            <person name="Sun C.M."/>
        </authorList>
    </citation>
    <scope>NUCLEOTIDE SEQUENCE [LARGE SCALE GENOMIC DNA]</scope>
    <source>
        <strain evidence="2">zrk29</strain>
    </source>
</reference>
<name>A0A7L6N2T0_9MOLU</name>
<evidence type="ECO:0000313" key="1">
    <source>
        <dbReference type="EMBL" id="QLY40576.1"/>
    </source>
</evidence>
<evidence type="ECO:0000313" key="2">
    <source>
        <dbReference type="Proteomes" id="UP000512167"/>
    </source>
</evidence>